<dbReference type="SUPFAM" id="SSF47113">
    <property type="entry name" value="Histone-fold"/>
    <property type="match status" value="1"/>
</dbReference>
<feature type="compositionally biased region" description="Basic residues" evidence="13">
    <location>
        <begin position="168"/>
        <end position="186"/>
    </location>
</feature>
<dbReference type="Pfam" id="PF00808">
    <property type="entry name" value="CBFD_NFYB_HMF"/>
    <property type="match status" value="1"/>
</dbReference>
<evidence type="ECO:0000259" key="14">
    <source>
        <dbReference type="Pfam" id="PF00808"/>
    </source>
</evidence>
<evidence type="ECO:0000256" key="3">
    <source>
        <dbReference type="ARBA" id="ARBA00022679"/>
    </source>
</evidence>
<dbReference type="PANTHER" id="PTHR10252">
    <property type="entry name" value="HISTONE-LIKE TRANSCRIPTION FACTOR CCAAT-RELATED"/>
    <property type="match status" value="1"/>
</dbReference>
<dbReference type="InterPro" id="IPR050568">
    <property type="entry name" value="Transcr_DNA_Rep_Reg"/>
</dbReference>
<reference evidence="15" key="2">
    <citation type="submission" date="2025-08" db="UniProtKB">
        <authorList>
            <consortium name="Ensembl"/>
        </authorList>
    </citation>
    <scope>IDENTIFICATION</scope>
</reference>
<accession>A0A4X1SLU0</accession>
<evidence type="ECO:0000256" key="10">
    <source>
        <dbReference type="ARBA" id="ARBA00062516"/>
    </source>
</evidence>
<evidence type="ECO:0000313" key="15">
    <source>
        <dbReference type="Ensembl" id="ENSSSCP00070003478.1"/>
    </source>
</evidence>
<evidence type="ECO:0000256" key="5">
    <source>
        <dbReference type="ARBA" id="ARBA00022990"/>
    </source>
</evidence>
<evidence type="ECO:0000256" key="9">
    <source>
        <dbReference type="ARBA" id="ARBA00059032"/>
    </source>
</evidence>
<dbReference type="FunFam" id="1.10.20.10:FF:000048">
    <property type="entry name" value="Chromatin accessibility complex subunit 1"/>
    <property type="match status" value="1"/>
</dbReference>
<keyword evidence="3" id="KW-0808">Transferase</keyword>
<evidence type="ECO:0000256" key="6">
    <source>
        <dbReference type="ARBA" id="ARBA00023054"/>
    </source>
</evidence>
<feature type="domain" description="Transcription factor CBF/NF-Y/archaeal histone" evidence="14">
    <location>
        <begin position="223"/>
        <end position="283"/>
    </location>
</feature>
<dbReference type="Proteomes" id="UP000314985">
    <property type="component" value="Chromosome 4"/>
</dbReference>
<dbReference type="GO" id="GO:0046982">
    <property type="term" value="F:protein heterodimerization activity"/>
    <property type="evidence" value="ECO:0007669"/>
    <property type="project" value="InterPro"/>
</dbReference>
<evidence type="ECO:0000256" key="12">
    <source>
        <dbReference type="ARBA" id="ARBA00083235"/>
    </source>
</evidence>
<evidence type="ECO:0000256" key="13">
    <source>
        <dbReference type="SAM" id="MobiDB-lite"/>
    </source>
</evidence>
<dbReference type="GO" id="GO:0016779">
    <property type="term" value="F:nucleotidyltransferase activity"/>
    <property type="evidence" value="ECO:0007669"/>
    <property type="project" value="UniProtKB-KW"/>
</dbReference>
<feature type="region of interest" description="Disordered" evidence="13">
    <location>
        <begin position="168"/>
        <end position="216"/>
    </location>
</feature>
<evidence type="ECO:0000256" key="8">
    <source>
        <dbReference type="ARBA" id="ARBA00023242"/>
    </source>
</evidence>
<name>A0A4X1SLU0_PIG</name>
<organism evidence="15 16">
    <name type="scientific">Sus scrofa</name>
    <name type="common">Pig</name>
    <dbReference type="NCBI Taxonomy" id="9823"/>
    <lineage>
        <taxon>Eukaryota</taxon>
        <taxon>Metazoa</taxon>
        <taxon>Chordata</taxon>
        <taxon>Craniata</taxon>
        <taxon>Vertebrata</taxon>
        <taxon>Euteleostomi</taxon>
        <taxon>Mammalia</taxon>
        <taxon>Eutheria</taxon>
        <taxon>Laurasiatheria</taxon>
        <taxon>Artiodactyla</taxon>
        <taxon>Suina</taxon>
        <taxon>Suidae</taxon>
        <taxon>Sus</taxon>
    </lineage>
</organism>
<evidence type="ECO:0000256" key="7">
    <source>
        <dbReference type="ARBA" id="ARBA00023125"/>
    </source>
</evidence>
<dbReference type="PANTHER" id="PTHR10252:SF54">
    <property type="entry name" value="CHROMATIN ACCESSIBILITY COMPLEX PROTEIN 1"/>
    <property type="match status" value="1"/>
</dbReference>
<keyword evidence="2" id="KW-0597">Phosphoprotein</keyword>
<dbReference type="GO" id="GO:0003677">
    <property type="term" value="F:DNA binding"/>
    <property type="evidence" value="ECO:0007669"/>
    <property type="project" value="UniProtKB-KW"/>
</dbReference>
<keyword evidence="4" id="KW-0548">Nucleotidyltransferase</keyword>
<dbReference type="InterPro" id="IPR003958">
    <property type="entry name" value="CBFA_NFYB_domain"/>
</dbReference>
<evidence type="ECO:0000256" key="2">
    <source>
        <dbReference type="ARBA" id="ARBA00022553"/>
    </source>
</evidence>
<evidence type="ECO:0000256" key="1">
    <source>
        <dbReference type="ARBA" id="ARBA00004123"/>
    </source>
</evidence>
<dbReference type="GO" id="GO:0005634">
    <property type="term" value="C:nucleus"/>
    <property type="evidence" value="ECO:0007669"/>
    <property type="project" value="UniProtKB-SubCell"/>
</dbReference>
<evidence type="ECO:0000256" key="4">
    <source>
        <dbReference type="ARBA" id="ARBA00022695"/>
    </source>
</evidence>
<evidence type="ECO:0000256" key="11">
    <source>
        <dbReference type="ARBA" id="ARBA00071805"/>
    </source>
</evidence>
<dbReference type="InterPro" id="IPR009072">
    <property type="entry name" value="Histone-fold"/>
</dbReference>
<protein>
    <recommendedName>
        <fullName evidence="11">Chromatin accessibility complex protein 1</fullName>
    </recommendedName>
    <alternativeName>
        <fullName evidence="12">DNA polymerase epsilon subunit p15</fullName>
    </alternativeName>
</protein>
<keyword evidence="8" id="KW-0539">Nucleus</keyword>
<keyword evidence="5" id="KW-0007">Acetylation</keyword>
<dbReference type="Gene3D" id="1.10.20.10">
    <property type="entry name" value="Histone, subunit A"/>
    <property type="match status" value="1"/>
</dbReference>
<keyword evidence="7" id="KW-0238">DNA-binding</keyword>
<comment type="subunit">
    <text evidence="10">Heterodimer with POLE3; binds to DNA. Component of the CHRAC ISWI chromatin remodeling complex at least composed of SMARCA5/SNF2H, BAZ1A/ACF1, CHRAC1 and POLE3; the complex preferentially binds DNA through the CHRAC1-POLE3 heterodimer and possesses ATP-dependent nucleosome-remodeling activity. Within the complex, the heterodimer with POLE3 interacts with SMARCA5/SNF2H; the interaction is direct and enhances nucleosome sliding activity by the SMARCA5/SNF2H and BAZ1A/ACF1 interaction. Within the complex, the heterodimer with POLE3 interacts with BAZ1A/ACF1; the interactions are direct.</text>
</comment>
<dbReference type="Ensembl" id="ENSSSCT00070004219.1">
    <property type="protein sequence ID" value="ENSSSCP00070003478.1"/>
    <property type="gene ID" value="ENSSSCG00070002266.1"/>
</dbReference>
<feature type="region of interest" description="Disordered" evidence="13">
    <location>
        <begin position="314"/>
        <end position="335"/>
    </location>
</feature>
<keyword evidence="6" id="KW-0175">Coiled coil</keyword>
<comment type="function">
    <text evidence="9">Forms a complex with DNA polymerase epsilon subunit POLE3 and binds naked DNA, which is then incorporated into chromatin, aided by the nucleosome remodeling activity of ISWI/SNF2H and ACF1. Does not enhance nucleosome sliding activity of the ACF-5 ISWI chromatin remodeling complex.</text>
</comment>
<proteinExistence type="predicted"/>
<comment type="subcellular location">
    <subcellularLocation>
        <location evidence="1">Nucleus</location>
    </subcellularLocation>
</comment>
<dbReference type="CDD" id="cd22924">
    <property type="entry name" value="HFD_CHRAC1-like"/>
    <property type="match status" value="1"/>
</dbReference>
<dbReference type="AlphaFoldDB" id="A0A4X1SLU0"/>
<reference evidence="15 16" key="1">
    <citation type="submission" date="2017-08" db="EMBL/GenBank/DDBJ databases">
        <title>USMARCv1.0.</title>
        <authorList>
            <person name="Hannum G.I."/>
            <person name="Koren S."/>
            <person name="Schroeder S.G."/>
            <person name="Chin S.C."/>
            <person name="Nonneman D.J."/>
            <person name="Becker S.A."/>
            <person name="Rosen B.D."/>
            <person name="Bickhart D.M."/>
            <person name="Putnam N.H."/>
            <person name="Green R.E."/>
            <person name="Tuggle C.K."/>
            <person name="Liu H."/>
            <person name="Rohrer G.A."/>
            <person name="Warr A."/>
            <person name="Hall R."/>
            <person name="Kim K."/>
            <person name="Hume D.A."/>
            <person name="Talbot R."/>
            <person name="Chow W."/>
            <person name="Howe K."/>
            <person name="Schwartz A.S."/>
            <person name="Watson M."/>
            <person name="Archibald A.L."/>
            <person name="Phillippy A.M."/>
            <person name="Smith T.P.L."/>
        </authorList>
    </citation>
    <scope>NUCLEOTIDE SEQUENCE [LARGE SCALE GENOMIC DNA]</scope>
</reference>
<sequence>MQDPSRVCDLHHSSQQRRVLNRVRPGIKPSTSRFLVGFASAAPRREPPFSFFYNPIGPGPRPPLRLHPAHPGRRARLPSFPERLLPPRRCCCSSSQQSAFSSTGPSALLTAQPPPFPPRFPVLSCLHGICLDLQGDASPAPAPGPAALPSASSARGITGLVVRARGRASRHYNSHGAAGRRSRTNRAGRPPRGGSGLPPRGRGAEMADGVAGKDKCGEPRLVSLPLSRIRVIMKSSPEVSSINQEALVLTAKATELFVQYLATYSYRHGSGREKKALTYSDLSNTAEESETFQFLADILPKKILASKYLKMLKEKRGEEEENDDDDDESDDEAES</sequence>
<feature type="compositionally biased region" description="Acidic residues" evidence="13">
    <location>
        <begin position="319"/>
        <end position="335"/>
    </location>
</feature>
<evidence type="ECO:0000313" key="16">
    <source>
        <dbReference type="Proteomes" id="UP000314985"/>
    </source>
</evidence>